<gene>
    <name evidence="1" type="ORF">DPMN_113372</name>
</gene>
<dbReference type="AlphaFoldDB" id="A0A9D4KHC3"/>
<dbReference type="Proteomes" id="UP000828390">
    <property type="component" value="Unassembled WGS sequence"/>
</dbReference>
<reference evidence="1" key="2">
    <citation type="submission" date="2020-11" db="EMBL/GenBank/DDBJ databases">
        <authorList>
            <person name="McCartney M.A."/>
            <person name="Auch B."/>
            <person name="Kono T."/>
            <person name="Mallez S."/>
            <person name="Becker A."/>
            <person name="Gohl D.M."/>
            <person name="Silverstein K.A.T."/>
            <person name="Koren S."/>
            <person name="Bechman K.B."/>
            <person name="Herman A."/>
            <person name="Abrahante J.E."/>
            <person name="Garbe J."/>
        </authorList>
    </citation>
    <scope>NUCLEOTIDE SEQUENCE</scope>
    <source>
        <strain evidence="1">Duluth1</strain>
        <tissue evidence="1">Whole animal</tissue>
    </source>
</reference>
<sequence length="52" mass="6109">MVMKFIERFRMADFIKSLAKVQKNKIRLLACNNGSRKVIYQKAKLGTNEITY</sequence>
<organism evidence="1 2">
    <name type="scientific">Dreissena polymorpha</name>
    <name type="common">Zebra mussel</name>
    <name type="synonym">Mytilus polymorpha</name>
    <dbReference type="NCBI Taxonomy" id="45954"/>
    <lineage>
        <taxon>Eukaryota</taxon>
        <taxon>Metazoa</taxon>
        <taxon>Spiralia</taxon>
        <taxon>Lophotrochozoa</taxon>
        <taxon>Mollusca</taxon>
        <taxon>Bivalvia</taxon>
        <taxon>Autobranchia</taxon>
        <taxon>Heteroconchia</taxon>
        <taxon>Euheterodonta</taxon>
        <taxon>Imparidentia</taxon>
        <taxon>Neoheterodontei</taxon>
        <taxon>Myida</taxon>
        <taxon>Dreissenoidea</taxon>
        <taxon>Dreissenidae</taxon>
        <taxon>Dreissena</taxon>
    </lineage>
</organism>
<name>A0A9D4KHC3_DREPO</name>
<reference evidence="1" key="1">
    <citation type="journal article" date="2019" name="bioRxiv">
        <title>The Genome of the Zebra Mussel, Dreissena polymorpha: A Resource for Invasive Species Research.</title>
        <authorList>
            <person name="McCartney M.A."/>
            <person name="Auch B."/>
            <person name="Kono T."/>
            <person name="Mallez S."/>
            <person name="Zhang Y."/>
            <person name="Obille A."/>
            <person name="Becker A."/>
            <person name="Abrahante J.E."/>
            <person name="Garbe J."/>
            <person name="Badalamenti J.P."/>
            <person name="Herman A."/>
            <person name="Mangelson H."/>
            <person name="Liachko I."/>
            <person name="Sullivan S."/>
            <person name="Sone E.D."/>
            <person name="Koren S."/>
            <person name="Silverstein K.A.T."/>
            <person name="Beckman K.B."/>
            <person name="Gohl D.M."/>
        </authorList>
    </citation>
    <scope>NUCLEOTIDE SEQUENCE</scope>
    <source>
        <strain evidence="1">Duluth1</strain>
        <tissue evidence="1">Whole animal</tissue>
    </source>
</reference>
<dbReference type="EMBL" id="JAIWYP010000004">
    <property type="protein sequence ID" value="KAH3839932.1"/>
    <property type="molecule type" value="Genomic_DNA"/>
</dbReference>
<accession>A0A9D4KHC3</accession>
<protein>
    <submittedName>
        <fullName evidence="1">Uncharacterized protein</fullName>
    </submittedName>
</protein>
<keyword evidence="2" id="KW-1185">Reference proteome</keyword>
<evidence type="ECO:0000313" key="2">
    <source>
        <dbReference type="Proteomes" id="UP000828390"/>
    </source>
</evidence>
<evidence type="ECO:0000313" key="1">
    <source>
        <dbReference type="EMBL" id="KAH3839932.1"/>
    </source>
</evidence>
<proteinExistence type="predicted"/>
<comment type="caution">
    <text evidence="1">The sequence shown here is derived from an EMBL/GenBank/DDBJ whole genome shotgun (WGS) entry which is preliminary data.</text>
</comment>